<dbReference type="AlphaFoldDB" id="A0AAD1H878"/>
<dbReference type="InterPro" id="IPR050109">
    <property type="entry name" value="HTH-type_TetR-like_transc_reg"/>
</dbReference>
<feature type="region of interest" description="Disordered" evidence="3">
    <location>
        <begin position="20"/>
        <end position="44"/>
    </location>
</feature>
<dbReference type="Gene3D" id="1.10.357.10">
    <property type="entry name" value="Tetracycline Repressor, domain 2"/>
    <property type="match status" value="1"/>
</dbReference>
<evidence type="ECO:0000313" key="6">
    <source>
        <dbReference type="Proteomes" id="UP000466681"/>
    </source>
</evidence>
<organism evidence="5 6">
    <name type="scientific">Mycolicibacterium moriokaense</name>
    <dbReference type="NCBI Taxonomy" id="39691"/>
    <lineage>
        <taxon>Bacteria</taxon>
        <taxon>Bacillati</taxon>
        <taxon>Actinomycetota</taxon>
        <taxon>Actinomycetes</taxon>
        <taxon>Mycobacteriales</taxon>
        <taxon>Mycobacteriaceae</taxon>
        <taxon>Mycolicibacterium</taxon>
    </lineage>
</organism>
<dbReference type="Pfam" id="PF00440">
    <property type="entry name" value="TetR_N"/>
    <property type="match status" value="1"/>
</dbReference>
<gene>
    <name evidence="5" type="ORF">MMOR_09920</name>
</gene>
<accession>A0AAD1H878</accession>
<dbReference type="Proteomes" id="UP000466681">
    <property type="component" value="Chromosome"/>
</dbReference>
<evidence type="ECO:0000259" key="4">
    <source>
        <dbReference type="PROSITE" id="PS50977"/>
    </source>
</evidence>
<feature type="DNA-binding region" description="H-T-H motif" evidence="2">
    <location>
        <begin position="66"/>
        <end position="85"/>
    </location>
</feature>
<dbReference type="InterPro" id="IPR001647">
    <property type="entry name" value="HTH_TetR"/>
</dbReference>
<feature type="domain" description="HTH tetR-type" evidence="4">
    <location>
        <begin position="43"/>
        <end position="103"/>
    </location>
</feature>
<dbReference type="Gene3D" id="1.10.10.60">
    <property type="entry name" value="Homeodomain-like"/>
    <property type="match status" value="1"/>
</dbReference>
<dbReference type="PRINTS" id="PR00455">
    <property type="entry name" value="HTHTETR"/>
</dbReference>
<dbReference type="EMBL" id="AP022560">
    <property type="protein sequence ID" value="BBX00056.1"/>
    <property type="molecule type" value="Genomic_DNA"/>
</dbReference>
<proteinExistence type="predicted"/>
<dbReference type="InterPro" id="IPR009057">
    <property type="entry name" value="Homeodomain-like_sf"/>
</dbReference>
<dbReference type="GO" id="GO:0003700">
    <property type="term" value="F:DNA-binding transcription factor activity"/>
    <property type="evidence" value="ECO:0007669"/>
    <property type="project" value="TreeGrafter"/>
</dbReference>
<dbReference type="GO" id="GO:0000976">
    <property type="term" value="F:transcription cis-regulatory region binding"/>
    <property type="evidence" value="ECO:0007669"/>
    <property type="project" value="TreeGrafter"/>
</dbReference>
<feature type="region of interest" description="Disordered" evidence="3">
    <location>
        <begin position="226"/>
        <end position="247"/>
    </location>
</feature>
<protein>
    <recommendedName>
        <fullName evidence="4">HTH tetR-type domain-containing protein</fullName>
    </recommendedName>
</protein>
<evidence type="ECO:0000313" key="5">
    <source>
        <dbReference type="EMBL" id="BBX00056.1"/>
    </source>
</evidence>
<reference evidence="5 6" key="1">
    <citation type="journal article" date="2019" name="Emerg. Microbes Infect.">
        <title>Comprehensive subspecies identification of 175 nontuberculous mycobacteria species based on 7547 genomic profiles.</title>
        <authorList>
            <person name="Matsumoto Y."/>
            <person name="Kinjo T."/>
            <person name="Motooka D."/>
            <person name="Nabeya D."/>
            <person name="Jung N."/>
            <person name="Uechi K."/>
            <person name="Horii T."/>
            <person name="Iida T."/>
            <person name="Fujita J."/>
            <person name="Nakamura S."/>
        </authorList>
    </citation>
    <scope>NUCLEOTIDE SEQUENCE [LARGE SCALE GENOMIC DNA]</scope>
    <source>
        <strain evidence="5 6">JCM 6375</strain>
    </source>
</reference>
<dbReference type="PROSITE" id="PS50977">
    <property type="entry name" value="HTH_TETR_2"/>
    <property type="match status" value="1"/>
</dbReference>
<evidence type="ECO:0000256" key="3">
    <source>
        <dbReference type="SAM" id="MobiDB-lite"/>
    </source>
</evidence>
<dbReference type="KEGG" id="mmor:MMOR_09920"/>
<keyword evidence="6" id="KW-1185">Reference proteome</keyword>
<dbReference type="PANTHER" id="PTHR30055:SF237">
    <property type="entry name" value="TRANSCRIPTIONAL REPRESSOR MCE3R"/>
    <property type="match status" value="1"/>
</dbReference>
<dbReference type="PANTHER" id="PTHR30055">
    <property type="entry name" value="HTH-TYPE TRANSCRIPTIONAL REGULATOR RUTR"/>
    <property type="match status" value="1"/>
</dbReference>
<dbReference type="SUPFAM" id="SSF46689">
    <property type="entry name" value="Homeodomain-like"/>
    <property type="match status" value="1"/>
</dbReference>
<sequence length="247" mass="27691">MADRSWLVVPGLTGSVTLRLSSRSEPRRSNPVRYRGAMSSTRKERSERILRTAMHLFHERGFGSVGVDLIGERAGVSGPAIYRYFSGKDEILLTLLDEAIDRVLIATGGEFDDPHQELHHLVHGHVQQVLADRELMSVWTRERNSIPAEFRSRLRVRINRYIDRWTRCLDACYPGHSRAKLVAAVHATHGLMDSVAFWPVQALHTSGLDEMLTGMVLASLQHLDGGAQQARPTQRKSGRKAVGTRPV</sequence>
<evidence type="ECO:0000256" key="2">
    <source>
        <dbReference type="PROSITE-ProRule" id="PRU00335"/>
    </source>
</evidence>
<keyword evidence="1 2" id="KW-0238">DNA-binding</keyword>
<name>A0AAD1H878_9MYCO</name>
<evidence type="ECO:0000256" key="1">
    <source>
        <dbReference type="ARBA" id="ARBA00023125"/>
    </source>
</evidence>